<dbReference type="PROSITE" id="PS51257">
    <property type="entry name" value="PROKAR_LIPOPROTEIN"/>
    <property type="match status" value="1"/>
</dbReference>
<sequence>MRAITKKLRSARMHQQVARLLGAAGLMGGCVLAPAGSTSFAATPLDDAALSAVTGRDGIVLNAHLELNTAADSTNRVSVGFKVAGATSYLVLDKISGTLDMLGLEVKAIAGPGGSTGISDVIQVGLPSFLGFKDFGIRAIAAQADATAPITASMGQIQLSGSAQLQGQVLLWSK</sequence>
<evidence type="ECO:0000313" key="2">
    <source>
        <dbReference type="EMBL" id="MDC8785033.1"/>
    </source>
</evidence>
<feature type="chain" id="PRO_5047412604" description="DUF4402 domain-containing protein" evidence="1">
    <location>
        <begin position="36"/>
        <end position="174"/>
    </location>
</feature>
<dbReference type="Proteomes" id="UP001219862">
    <property type="component" value="Unassembled WGS sequence"/>
</dbReference>
<reference evidence="2 3" key="1">
    <citation type="submission" date="2022-10" db="EMBL/GenBank/DDBJ databases">
        <title>paucibacter sp. hw8 Genome sequencing.</title>
        <authorList>
            <person name="Park S."/>
        </authorList>
    </citation>
    <scope>NUCLEOTIDE SEQUENCE [LARGE SCALE GENOMIC DNA]</scope>
    <source>
        <strain evidence="3">hw8</strain>
    </source>
</reference>
<accession>A0ABT5KRP0</accession>
<protein>
    <recommendedName>
        <fullName evidence="4">DUF4402 domain-containing protein</fullName>
    </recommendedName>
</protein>
<evidence type="ECO:0000313" key="3">
    <source>
        <dbReference type="Proteomes" id="UP001219862"/>
    </source>
</evidence>
<dbReference type="EMBL" id="JAQQXS010000005">
    <property type="protein sequence ID" value="MDC8785033.1"/>
    <property type="molecule type" value="Genomic_DNA"/>
</dbReference>
<proteinExistence type="predicted"/>
<evidence type="ECO:0008006" key="4">
    <source>
        <dbReference type="Google" id="ProtNLM"/>
    </source>
</evidence>
<keyword evidence="3" id="KW-1185">Reference proteome</keyword>
<gene>
    <name evidence="2" type="ORF">PRZ01_07495</name>
</gene>
<feature type="signal peptide" evidence="1">
    <location>
        <begin position="1"/>
        <end position="35"/>
    </location>
</feature>
<organism evidence="2 3">
    <name type="scientific">Roseateles koreensis</name>
    <dbReference type="NCBI Taxonomy" id="2987526"/>
    <lineage>
        <taxon>Bacteria</taxon>
        <taxon>Pseudomonadati</taxon>
        <taxon>Pseudomonadota</taxon>
        <taxon>Betaproteobacteria</taxon>
        <taxon>Burkholderiales</taxon>
        <taxon>Sphaerotilaceae</taxon>
        <taxon>Roseateles</taxon>
    </lineage>
</organism>
<keyword evidence="1" id="KW-0732">Signal</keyword>
<name>A0ABT5KRP0_9BURK</name>
<comment type="caution">
    <text evidence="2">The sequence shown here is derived from an EMBL/GenBank/DDBJ whole genome shotgun (WGS) entry which is preliminary data.</text>
</comment>
<evidence type="ECO:0000256" key="1">
    <source>
        <dbReference type="SAM" id="SignalP"/>
    </source>
</evidence>
<dbReference type="RefSeq" id="WP_273596147.1">
    <property type="nucleotide sequence ID" value="NZ_JAQQXS010000005.1"/>
</dbReference>